<dbReference type="Proteomes" id="UP000589036">
    <property type="component" value="Unassembled WGS sequence"/>
</dbReference>
<dbReference type="Gene3D" id="3.90.50.10">
    <property type="entry name" value="Photosynthetic Reaction Center, subunit H, domain 2"/>
    <property type="match status" value="1"/>
</dbReference>
<keyword evidence="3" id="KW-1185">Reference proteome</keyword>
<dbReference type="AlphaFoldDB" id="A0A852TZ96"/>
<dbReference type="EMBL" id="JACCCC010000001">
    <property type="protein sequence ID" value="NYE49896.1"/>
    <property type="molecule type" value="Genomic_DNA"/>
</dbReference>
<organism evidence="2 3">
    <name type="scientific">Spinactinospora alkalitolerans</name>
    <dbReference type="NCBI Taxonomy" id="687207"/>
    <lineage>
        <taxon>Bacteria</taxon>
        <taxon>Bacillati</taxon>
        <taxon>Actinomycetota</taxon>
        <taxon>Actinomycetes</taxon>
        <taxon>Streptosporangiales</taxon>
        <taxon>Nocardiopsidaceae</taxon>
        <taxon>Spinactinospora</taxon>
    </lineage>
</organism>
<gene>
    <name evidence="2" type="ORF">HDA32_005016</name>
</gene>
<dbReference type="GO" id="GO:0030077">
    <property type="term" value="C:plasma membrane light-harvesting complex"/>
    <property type="evidence" value="ECO:0007669"/>
    <property type="project" value="InterPro"/>
</dbReference>
<evidence type="ECO:0000313" key="3">
    <source>
        <dbReference type="Proteomes" id="UP000589036"/>
    </source>
</evidence>
<dbReference type="SUPFAM" id="SSF50346">
    <property type="entry name" value="PRC-barrel domain"/>
    <property type="match status" value="1"/>
</dbReference>
<reference evidence="2 3" key="1">
    <citation type="submission" date="2020-07" db="EMBL/GenBank/DDBJ databases">
        <title>Sequencing the genomes of 1000 actinobacteria strains.</title>
        <authorList>
            <person name="Klenk H.-P."/>
        </authorList>
    </citation>
    <scope>NUCLEOTIDE SEQUENCE [LARGE SCALE GENOMIC DNA]</scope>
    <source>
        <strain evidence="2 3">CXB654</strain>
    </source>
</reference>
<dbReference type="InterPro" id="IPR011033">
    <property type="entry name" value="PRC_barrel-like_sf"/>
</dbReference>
<evidence type="ECO:0000313" key="2">
    <source>
        <dbReference type="EMBL" id="NYE49896.1"/>
    </source>
</evidence>
<dbReference type="InterPro" id="IPR027275">
    <property type="entry name" value="PRC-brl_dom"/>
</dbReference>
<dbReference type="RefSeq" id="WP_312863317.1">
    <property type="nucleotide sequence ID" value="NZ_BAAAYY010000048.1"/>
</dbReference>
<sequence>MASRLGAQRLIGRRLLDRDGNRIGRIGQVYFDDRTDTPKWVAVRTGLFGANERFVPLQGARATDEGLQVPFRGELIRHGPVLDAGRHLSVAEEERVYWHYGLRPTVPGPREEPGFIRGRHARPAAHDGPEAS</sequence>
<accession>A0A852TZ96</accession>
<feature type="domain" description="PRC-barrel" evidence="1">
    <location>
        <begin position="7"/>
        <end position="70"/>
    </location>
</feature>
<dbReference type="Pfam" id="PF05239">
    <property type="entry name" value="PRC"/>
    <property type="match status" value="1"/>
</dbReference>
<proteinExistence type="predicted"/>
<dbReference type="GO" id="GO:0019684">
    <property type="term" value="P:photosynthesis, light reaction"/>
    <property type="evidence" value="ECO:0007669"/>
    <property type="project" value="InterPro"/>
</dbReference>
<comment type="caution">
    <text evidence="2">The sequence shown here is derived from an EMBL/GenBank/DDBJ whole genome shotgun (WGS) entry which is preliminary data.</text>
</comment>
<protein>
    <submittedName>
        <fullName evidence="2">Sporulation protein YlmC with PRC-barrel domain</fullName>
    </submittedName>
</protein>
<name>A0A852TZ96_9ACTN</name>
<dbReference type="InterPro" id="IPR014747">
    <property type="entry name" value="Bac_photo_RC_H_C"/>
</dbReference>
<evidence type="ECO:0000259" key="1">
    <source>
        <dbReference type="Pfam" id="PF05239"/>
    </source>
</evidence>